<comment type="similarity">
    <text evidence="2">Belongs to the flagella basal body rod proteins family.</text>
</comment>
<dbReference type="NCBIfam" id="TIGR01395">
    <property type="entry name" value="FlgC"/>
    <property type="match status" value="1"/>
</dbReference>
<dbReference type="InterPro" id="IPR001444">
    <property type="entry name" value="Flag_bb_rod_N"/>
</dbReference>
<dbReference type="STRING" id="1122252.SAMN05660443_1897"/>
<feature type="domain" description="Flagellar basal body rod protein N-terminal" evidence="7">
    <location>
        <begin position="8"/>
        <end position="31"/>
    </location>
</feature>
<evidence type="ECO:0000259" key="7">
    <source>
        <dbReference type="Pfam" id="PF00460"/>
    </source>
</evidence>
<dbReference type="PANTHER" id="PTHR30435">
    <property type="entry name" value="FLAGELLAR PROTEIN"/>
    <property type="match status" value="1"/>
</dbReference>
<sequence length="157" mass="17396">MSLNKIFDIAGSGMNAQSVRLNTTASNMANAQSVSSSIEETYRARKPVFAPMLERYKQGITDDYGFQNPVTSFAPRDVAGEGVNVLGIVESNQELQMRYEPNHPMANDEGYVFYPNVNVVEEMTDMLAASRSFQTNVEVMNTNKQMIQRVLTLGQGA</sequence>
<dbReference type="Pfam" id="PF06429">
    <property type="entry name" value="Flg_bbr_C"/>
    <property type="match status" value="1"/>
</dbReference>
<keyword evidence="10" id="KW-1185">Reference proteome</keyword>
<dbReference type="Proteomes" id="UP000199058">
    <property type="component" value="Unassembled WGS sequence"/>
</dbReference>
<protein>
    <recommendedName>
        <fullName evidence="3 6">Flagellar basal-body rod protein FlgC</fullName>
    </recommendedName>
</protein>
<dbReference type="InterPro" id="IPR006299">
    <property type="entry name" value="FlgC"/>
</dbReference>
<evidence type="ECO:0000256" key="1">
    <source>
        <dbReference type="ARBA" id="ARBA00004117"/>
    </source>
</evidence>
<dbReference type="InterPro" id="IPR010930">
    <property type="entry name" value="Flg_bb/hook_C_dom"/>
</dbReference>
<dbReference type="GO" id="GO:0030694">
    <property type="term" value="C:bacterial-type flagellum basal body, rod"/>
    <property type="evidence" value="ECO:0007669"/>
    <property type="project" value="UniProtKB-UniRule"/>
</dbReference>
<evidence type="ECO:0000313" key="9">
    <source>
        <dbReference type="EMBL" id="SFC20909.1"/>
    </source>
</evidence>
<keyword evidence="9" id="KW-0282">Flagellum</keyword>
<evidence type="ECO:0000256" key="2">
    <source>
        <dbReference type="ARBA" id="ARBA00009677"/>
    </source>
</evidence>
<dbReference type="PANTHER" id="PTHR30435:SF29">
    <property type="entry name" value="FLAGELLAR BASAL-BODY ROD PROTEIN FLGC"/>
    <property type="match status" value="1"/>
</dbReference>
<evidence type="ECO:0000256" key="3">
    <source>
        <dbReference type="ARBA" id="ARBA00017941"/>
    </source>
</evidence>
<evidence type="ECO:0000313" key="10">
    <source>
        <dbReference type="Proteomes" id="UP000199058"/>
    </source>
</evidence>
<keyword evidence="9" id="KW-0966">Cell projection</keyword>
<evidence type="ECO:0000256" key="6">
    <source>
        <dbReference type="RuleBase" id="RU362062"/>
    </source>
</evidence>
<keyword evidence="9" id="KW-0969">Cilium</keyword>
<gene>
    <name evidence="9" type="ORF">SAMN05660443_1897</name>
</gene>
<dbReference type="OrthoDB" id="9794148at2"/>
<evidence type="ECO:0000259" key="8">
    <source>
        <dbReference type="Pfam" id="PF06429"/>
    </source>
</evidence>
<name>A0A1I1H9S3_9GAMM</name>
<comment type="subcellular location">
    <subcellularLocation>
        <location evidence="1 6">Bacterial flagellum basal body</location>
    </subcellularLocation>
</comment>
<keyword evidence="4 6" id="KW-0975">Bacterial flagellum</keyword>
<dbReference type="AlphaFoldDB" id="A0A1I1H9S3"/>
<evidence type="ECO:0000256" key="5">
    <source>
        <dbReference type="ARBA" id="ARBA00025933"/>
    </source>
</evidence>
<evidence type="ECO:0000256" key="4">
    <source>
        <dbReference type="ARBA" id="ARBA00023143"/>
    </source>
</evidence>
<dbReference type="Pfam" id="PF00460">
    <property type="entry name" value="Flg_bb_rod"/>
    <property type="match status" value="1"/>
</dbReference>
<dbReference type="GO" id="GO:0071978">
    <property type="term" value="P:bacterial-type flagellum-dependent swarming motility"/>
    <property type="evidence" value="ECO:0007669"/>
    <property type="project" value="TreeGrafter"/>
</dbReference>
<organism evidence="9 10">
    <name type="scientific">Marinospirillum celere</name>
    <dbReference type="NCBI Taxonomy" id="1122252"/>
    <lineage>
        <taxon>Bacteria</taxon>
        <taxon>Pseudomonadati</taxon>
        <taxon>Pseudomonadota</taxon>
        <taxon>Gammaproteobacteria</taxon>
        <taxon>Oceanospirillales</taxon>
        <taxon>Oceanospirillaceae</taxon>
        <taxon>Marinospirillum</taxon>
    </lineage>
</organism>
<dbReference type="RefSeq" id="WP_091962525.1">
    <property type="nucleotide sequence ID" value="NZ_FOLH01000003.1"/>
</dbReference>
<feature type="domain" description="Flagellar basal-body/hook protein C-terminal" evidence="8">
    <location>
        <begin position="110"/>
        <end position="153"/>
    </location>
</feature>
<accession>A0A1I1H9S3</accession>
<reference evidence="9 10" key="1">
    <citation type="submission" date="2016-10" db="EMBL/GenBank/DDBJ databases">
        <authorList>
            <person name="de Groot N.N."/>
        </authorList>
    </citation>
    <scope>NUCLEOTIDE SEQUENCE [LARGE SCALE GENOMIC DNA]</scope>
    <source>
        <strain evidence="9 10">DSM 18438</strain>
    </source>
</reference>
<proteinExistence type="inferred from homology"/>
<comment type="subunit">
    <text evidence="5 6">The basal body constitutes a major portion of the flagellar organelle and consists of four rings (L,P,S, and M) mounted on a central rod. The rod consists of about 26 subunits of FlgG in the distal portion, and FlgB, FlgC and FlgF are thought to build up the proximal portion of the rod with about 6 subunits each.</text>
</comment>
<dbReference type="EMBL" id="FOLH01000003">
    <property type="protein sequence ID" value="SFC20909.1"/>
    <property type="molecule type" value="Genomic_DNA"/>
</dbReference>